<evidence type="ECO:0000256" key="1">
    <source>
        <dbReference type="ARBA" id="ARBA00004651"/>
    </source>
</evidence>
<feature type="transmembrane region" description="Helical" evidence="9">
    <location>
        <begin position="276"/>
        <end position="296"/>
    </location>
</feature>
<evidence type="ECO:0000256" key="6">
    <source>
        <dbReference type="ARBA" id="ARBA00023136"/>
    </source>
</evidence>
<feature type="transmembrane region" description="Helical" evidence="9">
    <location>
        <begin position="194"/>
        <end position="211"/>
    </location>
</feature>
<feature type="transmembrane region" description="Helical" evidence="9">
    <location>
        <begin position="308"/>
        <end position="326"/>
    </location>
</feature>
<dbReference type="RefSeq" id="WP_127709867.1">
    <property type="nucleotide sequence ID" value="NZ_SACO01000009.1"/>
</dbReference>
<dbReference type="PROSITE" id="PS50893">
    <property type="entry name" value="ABC_TRANSPORTER_2"/>
    <property type="match status" value="1"/>
</dbReference>
<keyword evidence="5 9" id="KW-1133">Transmembrane helix</keyword>
<proteinExistence type="predicted"/>
<keyword evidence="13" id="KW-1185">Reference proteome</keyword>
<accession>A0A437N2T7</accession>
<evidence type="ECO:0000256" key="2">
    <source>
        <dbReference type="ARBA" id="ARBA00022692"/>
    </source>
</evidence>
<evidence type="ECO:0000256" key="8">
    <source>
        <dbReference type="SAM" id="MobiDB-lite"/>
    </source>
</evidence>
<evidence type="ECO:0000313" key="13">
    <source>
        <dbReference type="Proteomes" id="UP000282837"/>
    </source>
</evidence>
<dbReference type="Pfam" id="PF00005">
    <property type="entry name" value="ABC_tran"/>
    <property type="match status" value="1"/>
</dbReference>
<keyword evidence="4 12" id="KW-0067">ATP-binding</keyword>
<organism evidence="12 13">
    <name type="scientific">Novosphingobium umbonatum</name>
    <dbReference type="NCBI Taxonomy" id="1908524"/>
    <lineage>
        <taxon>Bacteria</taxon>
        <taxon>Pseudomonadati</taxon>
        <taxon>Pseudomonadota</taxon>
        <taxon>Alphaproteobacteria</taxon>
        <taxon>Sphingomonadales</taxon>
        <taxon>Sphingomonadaceae</taxon>
        <taxon>Novosphingobium</taxon>
    </lineage>
</organism>
<protein>
    <submittedName>
        <fullName evidence="12">ATP-binding cassette domain-containing protein</fullName>
    </submittedName>
</protein>
<gene>
    <name evidence="12" type="ORF">EOE18_12105</name>
</gene>
<dbReference type="InterPro" id="IPR027417">
    <property type="entry name" value="P-loop_NTPase"/>
</dbReference>
<evidence type="ECO:0000256" key="3">
    <source>
        <dbReference type="ARBA" id="ARBA00022741"/>
    </source>
</evidence>
<comment type="subcellular location">
    <subcellularLocation>
        <location evidence="1">Cell membrane</location>
        <topology evidence="1">Multi-pass membrane protein</topology>
    </subcellularLocation>
</comment>
<feature type="region of interest" description="Disordered" evidence="8">
    <location>
        <begin position="1"/>
        <end position="30"/>
    </location>
</feature>
<dbReference type="InterPro" id="IPR039421">
    <property type="entry name" value="Type_1_exporter"/>
</dbReference>
<feature type="compositionally biased region" description="Polar residues" evidence="8">
    <location>
        <begin position="1"/>
        <end position="10"/>
    </location>
</feature>
<dbReference type="InterPro" id="IPR011918">
    <property type="entry name" value="ABC_MsbA_ATP-bd"/>
</dbReference>
<feature type="domain" description="ABC transporter" evidence="10">
    <location>
        <begin position="370"/>
        <end position="606"/>
    </location>
</feature>
<evidence type="ECO:0000256" key="9">
    <source>
        <dbReference type="SAM" id="Phobius"/>
    </source>
</evidence>
<dbReference type="InterPro" id="IPR011527">
    <property type="entry name" value="ABC1_TM_dom"/>
</dbReference>
<dbReference type="PANTHER" id="PTHR43394">
    <property type="entry name" value="ATP-DEPENDENT PERMEASE MDL1, MITOCHONDRIAL"/>
    <property type="match status" value="1"/>
</dbReference>
<dbReference type="Proteomes" id="UP000282837">
    <property type="component" value="Unassembled WGS sequence"/>
</dbReference>
<dbReference type="PANTHER" id="PTHR43394:SF1">
    <property type="entry name" value="ATP-BINDING CASSETTE SUB-FAMILY B MEMBER 10, MITOCHONDRIAL"/>
    <property type="match status" value="1"/>
</dbReference>
<dbReference type="GO" id="GO:0015421">
    <property type="term" value="F:ABC-type oligopeptide transporter activity"/>
    <property type="evidence" value="ECO:0007669"/>
    <property type="project" value="TreeGrafter"/>
</dbReference>
<dbReference type="InterPro" id="IPR017871">
    <property type="entry name" value="ABC_transporter-like_CS"/>
</dbReference>
<dbReference type="GO" id="GO:0005886">
    <property type="term" value="C:plasma membrane"/>
    <property type="evidence" value="ECO:0007669"/>
    <property type="project" value="UniProtKB-SubCell"/>
</dbReference>
<evidence type="ECO:0000313" key="12">
    <source>
        <dbReference type="EMBL" id="RVU04236.1"/>
    </source>
</evidence>
<feature type="domain" description="ABC transmembrane type-1" evidence="11">
    <location>
        <begin position="52"/>
        <end position="335"/>
    </location>
</feature>
<keyword evidence="6 9" id="KW-0472">Membrane</keyword>
<dbReference type="SUPFAM" id="SSF52540">
    <property type="entry name" value="P-loop containing nucleoside triphosphate hydrolases"/>
    <property type="match status" value="1"/>
</dbReference>
<evidence type="ECO:0000256" key="5">
    <source>
        <dbReference type="ARBA" id="ARBA00022989"/>
    </source>
</evidence>
<comment type="caution">
    <text evidence="12">The sequence shown here is derived from an EMBL/GenBank/DDBJ whole genome shotgun (WGS) entry which is preliminary data.</text>
</comment>
<dbReference type="Pfam" id="PF00664">
    <property type="entry name" value="ABC_membrane"/>
    <property type="match status" value="1"/>
</dbReference>
<dbReference type="GO" id="GO:0016887">
    <property type="term" value="F:ATP hydrolysis activity"/>
    <property type="evidence" value="ECO:0007669"/>
    <property type="project" value="InterPro"/>
</dbReference>
<dbReference type="EMBL" id="SACO01000009">
    <property type="protein sequence ID" value="RVU04236.1"/>
    <property type="molecule type" value="Genomic_DNA"/>
</dbReference>
<dbReference type="InterPro" id="IPR003439">
    <property type="entry name" value="ABC_transporter-like_ATP-bd"/>
</dbReference>
<evidence type="ECO:0000256" key="7">
    <source>
        <dbReference type="ARBA" id="ARBA00024725"/>
    </source>
</evidence>
<name>A0A437N2T7_9SPHN</name>
<dbReference type="AlphaFoldDB" id="A0A437N2T7"/>
<dbReference type="PROSITE" id="PS00211">
    <property type="entry name" value="ABC_TRANSPORTER_1"/>
    <property type="match status" value="1"/>
</dbReference>
<keyword evidence="2 9" id="KW-0812">Transmembrane</keyword>
<evidence type="ECO:0000259" key="11">
    <source>
        <dbReference type="PROSITE" id="PS50929"/>
    </source>
</evidence>
<feature type="transmembrane region" description="Helical" evidence="9">
    <location>
        <begin position="92"/>
        <end position="112"/>
    </location>
</feature>
<evidence type="ECO:0000256" key="4">
    <source>
        <dbReference type="ARBA" id="ARBA00022840"/>
    </source>
</evidence>
<evidence type="ECO:0000259" key="10">
    <source>
        <dbReference type="PROSITE" id="PS50893"/>
    </source>
</evidence>
<reference evidence="12 13" key="1">
    <citation type="submission" date="2019-01" db="EMBL/GenBank/DDBJ databases">
        <authorList>
            <person name="Chen W.-M."/>
        </authorList>
    </citation>
    <scope>NUCLEOTIDE SEQUENCE [LARGE SCALE GENOMIC DNA]</scope>
    <source>
        <strain evidence="12 13">FSY-9</strain>
    </source>
</reference>
<dbReference type="NCBIfam" id="TIGR02204">
    <property type="entry name" value="MsbA_rel"/>
    <property type="match status" value="1"/>
</dbReference>
<dbReference type="CDD" id="cd18575">
    <property type="entry name" value="ABC_6TM_bac_exporter_ABCB8_10_like"/>
    <property type="match status" value="1"/>
</dbReference>
<dbReference type="OrthoDB" id="9808328at2"/>
<feature type="transmembrane region" description="Helical" evidence="9">
    <location>
        <begin position="170"/>
        <end position="188"/>
    </location>
</feature>
<comment type="function">
    <text evidence="7">Part of an ABC transporter complex. Transmembrane domains (TMD) form a pore in the inner membrane and the ATP-binding domain (NBD) is responsible for energy generation.</text>
</comment>
<dbReference type="Gene3D" id="3.40.50.300">
    <property type="entry name" value="P-loop containing nucleotide triphosphate hydrolases"/>
    <property type="match status" value="1"/>
</dbReference>
<dbReference type="FunFam" id="3.40.50.300:FF:000218">
    <property type="entry name" value="Multidrug ABC transporter ATP-binding protein"/>
    <property type="match status" value="1"/>
</dbReference>
<dbReference type="GO" id="GO:0005524">
    <property type="term" value="F:ATP binding"/>
    <property type="evidence" value="ECO:0007669"/>
    <property type="project" value="UniProtKB-KW"/>
</dbReference>
<dbReference type="Gene3D" id="1.20.1560.10">
    <property type="entry name" value="ABC transporter type 1, transmembrane domain"/>
    <property type="match status" value="1"/>
</dbReference>
<sequence length="613" mass="65421">MSASSANSPRPAQDASQSAGAADATEQAKQGKSLGPLRMVWRAAVQYPGRLAAAGAALIVTSATTASVPWGFRQVVDKGFARGSDPATINFYFELLIGMVILLAIGTAVRFYNVSWLGERVVADIRLAVQRNLLRQPPAFFEENSPKEISSRMTSDTSLIEQVVGTTVSVALRNLITAIVGVVILFFLAPKLTAMLVIAIPVVVGPIVWFGRRLRRESRSSQDRIADIGAMVSEVLGAAKVVQAFNQETREAERFAGAVERSFETARRRITIRSTMTSVVMGLVFGALVLLMWRGANGVASGEISGGIIAQFVLTGALVAGAFGSLSEVYGDLVRGAGAASRLSELLSERPAIAAPAKPTALPSPARGALSFESVTFRYPTRPEVPALVGFDLKIEPGETVAIVGPSGAGKSTIFQLAERFYDPQGGIIKLDGVPLTHADPAAIRERMALVPQEGVLFAASARDNLRYGNWDASDEAIWAAARAANAESFLRELPEGLDTFLGENGARLSGGQRQRIAIARAILRDAPILLLDEATSALDAESEALVQEALEHLMQGRTTLVIAHRLATVRQADRIVVMEGGRIVEVGRHEDLSRAGGLYARLASLQFDESRL</sequence>
<keyword evidence="3" id="KW-0547">Nucleotide-binding</keyword>
<dbReference type="GO" id="GO:0090374">
    <property type="term" value="P:oligopeptide export from mitochondrion"/>
    <property type="evidence" value="ECO:0007669"/>
    <property type="project" value="TreeGrafter"/>
</dbReference>
<dbReference type="SUPFAM" id="SSF90123">
    <property type="entry name" value="ABC transporter transmembrane region"/>
    <property type="match status" value="1"/>
</dbReference>
<dbReference type="PROSITE" id="PS50929">
    <property type="entry name" value="ABC_TM1F"/>
    <property type="match status" value="1"/>
</dbReference>
<dbReference type="InterPro" id="IPR036640">
    <property type="entry name" value="ABC1_TM_sf"/>
</dbReference>
<feature type="compositionally biased region" description="Low complexity" evidence="8">
    <location>
        <begin position="12"/>
        <end position="24"/>
    </location>
</feature>
<feature type="transmembrane region" description="Helical" evidence="9">
    <location>
        <begin position="51"/>
        <end position="72"/>
    </location>
</feature>
<dbReference type="SMART" id="SM00382">
    <property type="entry name" value="AAA"/>
    <property type="match status" value="1"/>
</dbReference>
<dbReference type="InterPro" id="IPR003593">
    <property type="entry name" value="AAA+_ATPase"/>
</dbReference>